<reference evidence="2 3" key="1">
    <citation type="journal article" date="2018" name="PLoS Genet.">
        <title>Population sequencing reveals clonal diversity and ancestral inbreeding in the grapevine cultivar Chardonnay.</title>
        <authorList>
            <person name="Roach M.J."/>
            <person name="Johnson D.L."/>
            <person name="Bohlmann J."/>
            <person name="van Vuuren H.J."/>
            <person name="Jones S.J."/>
            <person name="Pretorius I.S."/>
            <person name="Schmidt S.A."/>
            <person name="Borneman A.R."/>
        </authorList>
    </citation>
    <scope>NUCLEOTIDE SEQUENCE [LARGE SCALE GENOMIC DNA]</scope>
    <source>
        <strain evidence="3">cv. Chardonnay</strain>
        <tissue evidence="2">Leaf</tissue>
    </source>
</reference>
<sequence length="183" mass="20828">MRASDGAIIWKDLEGTLVASLLAKFRMPEIKRYIGIGYPGIHLRLSSMVMRTHGLDEAQMSEIEESSLESIANQWKVRNMKNRSFKVLRHKQIRNARRGSKQEPAMNSGSQQSNASNGVRFEVETKELQPLQADHSKLKEDFCTAAKSAFCYENLVLLLRKFRSHFAQCTSVLLKLPDICDDI</sequence>
<feature type="region of interest" description="Disordered" evidence="1">
    <location>
        <begin position="93"/>
        <end position="118"/>
    </location>
</feature>
<protein>
    <submittedName>
        <fullName evidence="2">Uncharacterized protein</fullName>
    </submittedName>
</protein>
<comment type="caution">
    <text evidence="2">The sequence shown here is derived from an EMBL/GenBank/DDBJ whole genome shotgun (WGS) entry which is preliminary data.</text>
</comment>
<accession>A0A438FVE7</accession>
<dbReference type="EMBL" id="QGNW01000728">
    <property type="protein sequence ID" value="RVW63932.1"/>
    <property type="molecule type" value="Genomic_DNA"/>
</dbReference>
<evidence type="ECO:0000256" key="1">
    <source>
        <dbReference type="SAM" id="MobiDB-lite"/>
    </source>
</evidence>
<evidence type="ECO:0000313" key="3">
    <source>
        <dbReference type="Proteomes" id="UP000288805"/>
    </source>
</evidence>
<evidence type="ECO:0000313" key="2">
    <source>
        <dbReference type="EMBL" id="RVW63932.1"/>
    </source>
</evidence>
<name>A0A438FVE7_VITVI</name>
<dbReference type="AlphaFoldDB" id="A0A438FVE7"/>
<proteinExistence type="predicted"/>
<dbReference type="Proteomes" id="UP000288805">
    <property type="component" value="Unassembled WGS sequence"/>
</dbReference>
<gene>
    <name evidence="2" type="ORF">CK203_056793</name>
</gene>
<feature type="compositionally biased region" description="Low complexity" evidence="1">
    <location>
        <begin position="107"/>
        <end position="118"/>
    </location>
</feature>
<organism evidence="2 3">
    <name type="scientific">Vitis vinifera</name>
    <name type="common">Grape</name>
    <dbReference type="NCBI Taxonomy" id="29760"/>
    <lineage>
        <taxon>Eukaryota</taxon>
        <taxon>Viridiplantae</taxon>
        <taxon>Streptophyta</taxon>
        <taxon>Embryophyta</taxon>
        <taxon>Tracheophyta</taxon>
        <taxon>Spermatophyta</taxon>
        <taxon>Magnoliopsida</taxon>
        <taxon>eudicotyledons</taxon>
        <taxon>Gunneridae</taxon>
        <taxon>Pentapetalae</taxon>
        <taxon>rosids</taxon>
        <taxon>Vitales</taxon>
        <taxon>Vitaceae</taxon>
        <taxon>Viteae</taxon>
        <taxon>Vitis</taxon>
    </lineage>
</organism>